<dbReference type="InterPro" id="IPR000219">
    <property type="entry name" value="DH_dom"/>
</dbReference>
<dbReference type="CDD" id="cd00160">
    <property type="entry name" value="RhoGEF"/>
    <property type="match status" value="1"/>
</dbReference>
<name>A0ABM1SS89_LIMPO</name>
<dbReference type="CDD" id="cd13244">
    <property type="entry name" value="PH_PLEKHG5_G6"/>
    <property type="match status" value="1"/>
</dbReference>
<feature type="compositionally biased region" description="Low complexity" evidence="1">
    <location>
        <begin position="756"/>
        <end position="771"/>
    </location>
</feature>
<feature type="compositionally biased region" description="Polar residues" evidence="1">
    <location>
        <begin position="777"/>
        <end position="807"/>
    </location>
</feature>
<protein>
    <submittedName>
        <fullName evidence="4">Pleckstrin homology domain-containing family G member 5-like isoform X1</fullName>
    </submittedName>
</protein>
<feature type="region of interest" description="Disordered" evidence="1">
    <location>
        <begin position="756"/>
        <end position="851"/>
    </location>
</feature>
<feature type="compositionally biased region" description="Polar residues" evidence="1">
    <location>
        <begin position="840"/>
        <end position="850"/>
    </location>
</feature>
<evidence type="ECO:0000313" key="3">
    <source>
        <dbReference type="Proteomes" id="UP000694941"/>
    </source>
</evidence>
<feature type="compositionally biased region" description="Low complexity" evidence="1">
    <location>
        <begin position="246"/>
        <end position="255"/>
    </location>
</feature>
<feature type="domain" description="DH" evidence="2">
    <location>
        <begin position="380"/>
        <end position="572"/>
    </location>
</feature>
<proteinExistence type="predicted"/>
<dbReference type="SUPFAM" id="SSF50729">
    <property type="entry name" value="PH domain-like"/>
    <property type="match status" value="1"/>
</dbReference>
<gene>
    <name evidence="4" type="primary">LOC106463314</name>
</gene>
<dbReference type="SMART" id="SM00325">
    <property type="entry name" value="RhoGEF"/>
    <property type="match status" value="1"/>
</dbReference>
<dbReference type="RefSeq" id="XP_022246495.1">
    <property type="nucleotide sequence ID" value="XM_022390787.1"/>
</dbReference>
<dbReference type="Gene3D" id="2.30.29.30">
    <property type="entry name" value="Pleckstrin-homology domain (PH domain)/Phosphotyrosine-binding domain (PTB)"/>
    <property type="match status" value="1"/>
</dbReference>
<dbReference type="GeneID" id="106463314"/>
<dbReference type="InterPro" id="IPR035899">
    <property type="entry name" value="DBL_dom_sf"/>
</dbReference>
<dbReference type="PANTHER" id="PTHR13217">
    <property type="entry name" value="PLECKSTRIN HOMOLOGY DOMAIN-CONTAINING FAMILY G MEMBER 7"/>
    <property type="match status" value="1"/>
</dbReference>
<feature type="region of interest" description="Disordered" evidence="1">
    <location>
        <begin position="1042"/>
        <end position="1106"/>
    </location>
</feature>
<dbReference type="Proteomes" id="UP000694941">
    <property type="component" value="Unplaced"/>
</dbReference>
<feature type="compositionally biased region" description="Polar residues" evidence="1">
    <location>
        <begin position="236"/>
        <end position="245"/>
    </location>
</feature>
<feature type="region of interest" description="Disordered" evidence="1">
    <location>
        <begin position="236"/>
        <end position="283"/>
    </location>
</feature>
<dbReference type="PANTHER" id="PTHR13217:SF11">
    <property type="entry name" value="PLECKSTRIN HOMOLOGY DOMAIN-CONTAINING FAMILY G MEMBER 5"/>
    <property type="match status" value="1"/>
</dbReference>
<reference evidence="4" key="1">
    <citation type="submission" date="2025-08" db="UniProtKB">
        <authorList>
            <consortium name="RefSeq"/>
        </authorList>
    </citation>
    <scope>IDENTIFICATION</scope>
    <source>
        <tissue evidence="4">Muscle</tissue>
    </source>
</reference>
<feature type="compositionally biased region" description="Low complexity" evidence="1">
    <location>
        <begin position="1042"/>
        <end position="1061"/>
    </location>
</feature>
<feature type="compositionally biased region" description="Polar residues" evidence="1">
    <location>
        <begin position="1088"/>
        <end position="1100"/>
    </location>
</feature>
<evidence type="ECO:0000313" key="4">
    <source>
        <dbReference type="RefSeq" id="XP_022246495.1"/>
    </source>
</evidence>
<accession>A0ABM1SS89</accession>
<dbReference type="InterPro" id="IPR011993">
    <property type="entry name" value="PH-like_dom_sf"/>
</dbReference>
<dbReference type="Pfam" id="PF00621">
    <property type="entry name" value="RhoGEF"/>
    <property type="match status" value="1"/>
</dbReference>
<evidence type="ECO:0000256" key="1">
    <source>
        <dbReference type="SAM" id="MobiDB-lite"/>
    </source>
</evidence>
<evidence type="ECO:0000259" key="2">
    <source>
        <dbReference type="PROSITE" id="PS50010"/>
    </source>
</evidence>
<feature type="compositionally biased region" description="Basic and acidic residues" evidence="1">
    <location>
        <begin position="823"/>
        <end position="836"/>
    </location>
</feature>
<dbReference type="SUPFAM" id="SSF48065">
    <property type="entry name" value="DBL homology domain (DH-domain)"/>
    <property type="match status" value="1"/>
</dbReference>
<keyword evidence="3" id="KW-1185">Reference proteome</keyword>
<dbReference type="CDD" id="cd17068">
    <property type="entry name" value="RBD_PLEKHG5"/>
    <property type="match status" value="1"/>
</dbReference>
<dbReference type="Gene3D" id="1.20.900.10">
    <property type="entry name" value="Dbl homology (DH) domain"/>
    <property type="match status" value="1"/>
</dbReference>
<dbReference type="PROSITE" id="PS50010">
    <property type="entry name" value="DH_2"/>
    <property type="match status" value="1"/>
</dbReference>
<sequence>MKQKLKKLMTYPVRSTNDFPPTSSLTLYASDVTSCLHQPTLREEVDDDYSVVAEEYPGLTNAVSLPSDINFTEEDETRMESADGFSMKRYRNVEKLGSKQKILKIKKNKLSEVTQRSKSLTQIDCLDSPETTITESNVNIKPEMNTRWDHFTVTLEMLDDNKAEKIPATSGVCLREVIKDLLVKRGLDLDIQDVSVFLDASKTPLPSDGDCFLFGGKHLRIQTKHSPEGAVITRENSTGSTCVGASSNRSNSGSLNRDDKSRKVSAIQHGGRKTGLLASSEDLSDPILPGPTVSLDTTLKSSRGRSTLSRKPGIFSNVSKTEKEKTELLMELLNNYTVNGIPQQPGLPTFELSQENTYRLEPSWKDIVENWEALSERMKAQQNAIWELIQTEIFFIKRLKVIIELYLACLYSLQAEGVLNEINSDKLFSNIREVYVSNHQFWVKHLLPMLTTSRTTKQKLNPVLMKDGFLQCVQLFRPYIKYCTEHNRCVEYVKQRNKENELFKAYVTWCESWKECDRLQLADILVKPMQRLTKYTLLLKAILKKTDDEEQVCPLIEMIKSMESFVQTVDSIMLRQNEKKRLASIINRIDSYDVIDSNNEELDKAMREQGNLHLDLTCPMPGCVTQLTRQLVKEGGAIKLRETSSGKVDVHCFLFTDMFLICKPLGKRGDKVRVIRQPYLVERLKVQELKDGGGLTVIYLNEFHVATAAFILYTHEPKIWLESIRRAQELYQEAKKTSELGFDLMDYTEEDELLSSGHLATSSSSHSSLIHSHTESVDTSSDPVSTNSIGRLSISPVSSRTSQNHSKAVSFELGSLRNPSLAKDSEHEKPRAHSFETRTGPVSVTVTSPPTDYKAETSLTLKTWSKGTENLFRNRYGSEISRTPRSIQQIPFIPETLKTDGLLGDPLLPTVKTTIPQNQAHKPPLLKTRHVFGQISSSATASEEWSQVSNLESNDAITRSIISNSVLGVGDLDPRMKMMTVDDRRYHTTSSAEIRKREKERDSRIHKRFSWNSSRHKAEVVGFEASDDGKLDKNTCSSKCLSSDSIYSSSGIESSNSSFYSVGEQECPTESNVCSPEILNDGDRDKNYGNNSQLPKTSSPDLEPKPNFTLNVSEMMDGITSVQINLTGGSNLRNKVDLRRMKELILNSYSVEASEV</sequence>
<organism evidence="3 4">
    <name type="scientific">Limulus polyphemus</name>
    <name type="common">Atlantic horseshoe crab</name>
    <dbReference type="NCBI Taxonomy" id="6850"/>
    <lineage>
        <taxon>Eukaryota</taxon>
        <taxon>Metazoa</taxon>
        <taxon>Ecdysozoa</taxon>
        <taxon>Arthropoda</taxon>
        <taxon>Chelicerata</taxon>
        <taxon>Merostomata</taxon>
        <taxon>Xiphosura</taxon>
        <taxon>Limulidae</taxon>
        <taxon>Limulus</taxon>
    </lineage>
</organism>
<dbReference type="InterPro" id="IPR040181">
    <property type="entry name" value="PKHG5/7"/>
</dbReference>